<gene>
    <name evidence="3" type="ORF">GCM10009017_19340</name>
</gene>
<proteinExistence type="predicted"/>
<evidence type="ECO:0000313" key="3">
    <source>
        <dbReference type="EMBL" id="GGM69272.1"/>
    </source>
</evidence>
<reference evidence="3" key="1">
    <citation type="journal article" date="2014" name="Int. J. Syst. Evol. Microbiol.">
        <title>Complete genome sequence of Corynebacterium casei LMG S-19264T (=DSM 44701T), isolated from a smear-ripened cheese.</title>
        <authorList>
            <consortium name="US DOE Joint Genome Institute (JGI-PGF)"/>
            <person name="Walter F."/>
            <person name="Albersmeier A."/>
            <person name="Kalinowski J."/>
            <person name="Ruckert C."/>
        </authorList>
    </citation>
    <scope>NUCLEOTIDE SEQUENCE</scope>
    <source>
        <strain evidence="3">JCM 16108</strain>
    </source>
</reference>
<name>A0A830G0U3_9EURY</name>
<evidence type="ECO:0000313" key="4">
    <source>
        <dbReference type="Proteomes" id="UP000614609"/>
    </source>
</evidence>
<reference evidence="3" key="2">
    <citation type="submission" date="2020-09" db="EMBL/GenBank/DDBJ databases">
        <authorList>
            <person name="Sun Q."/>
            <person name="Ohkuma M."/>
        </authorList>
    </citation>
    <scope>NUCLEOTIDE SEQUENCE</scope>
    <source>
        <strain evidence="3">JCM 16108</strain>
    </source>
</reference>
<evidence type="ECO:0000256" key="2">
    <source>
        <dbReference type="SAM" id="MobiDB-lite"/>
    </source>
</evidence>
<dbReference type="EMBL" id="BMOO01000004">
    <property type="protein sequence ID" value="GGM69272.1"/>
    <property type="molecule type" value="Genomic_DNA"/>
</dbReference>
<dbReference type="Proteomes" id="UP000614609">
    <property type="component" value="Unassembled WGS sequence"/>
</dbReference>
<feature type="region of interest" description="Disordered" evidence="2">
    <location>
        <begin position="609"/>
        <end position="632"/>
    </location>
</feature>
<feature type="coiled-coil region" evidence="1">
    <location>
        <begin position="413"/>
        <end position="452"/>
    </location>
</feature>
<evidence type="ECO:0000256" key="1">
    <source>
        <dbReference type="SAM" id="Coils"/>
    </source>
</evidence>
<dbReference type="SUPFAM" id="SSF55874">
    <property type="entry name" value="ATPase domain of HSP90 chaperone/DNA topoisomerase II/histidine kinase"/>
    <property type="match status" value="1"/>
</dbReference>
<protein>
    <recommendedName>
        <fullName evidence="5">Histidine kinase-, DNA gyrase B-, and HSP90-like ATPase</fullName>
    </recommendedName>
</protein>
<keyword evidence="1" id="KW-0175">Coiled coil</keyword>
<evidence type="ECO:0008006" key="5">
    <source>
        <dbReference type="Google" id="ProtNLM"/>
    </source>
</evidence>
<accession>A0A830G0U3</accession>
<dbReference type="Gene3D" id="3.30.565.10">
    <property type="entry name" value="Histidine kinase-like ATPase, C-terminal domain"/>
    <property type="match status" value="1"/>
</dbReference>
<dbReference type="AlphaFoldDB" id="A0A830G0U3"/>
<sequence>MCQLMSQSQSMKALAEELLLERDTDQEVAELVHREFEGNPDAEWVALGQEENNYSIVENQQSEAMAALTELLTNSNDAVTLKNFYQRYGDSYSGDEFENTHEAAEELVDEDDAEITLTARGEPNGPFSLSIYDNGTGQPRERFESTFLNVLTPGKLKQEFNFLQGRYGMGSTGVLPFCGDRGFKLIISASYDEPEKWAWSLVRKNRDRTRYEYLIIDDEVPTFEGPINDKTYGSFVKCFEYQSEIKSEINQYFRRRLERYLVQSPLPIKLADERYDGYGGVYTKGLLPRLQDNRKFIQDVDEIEYTFDNDILGTKTIHIYLMKADDIISEEGLSEYGKVNFVRGRKHEKQAILFTLNGQTHGDQGQTFLKRRCNFNRVAKDALVVIDFSDINDADIVDLFKPSRDRLQSKEPAQVLKEELEEVVSENEMLRKEEQRRRNRMAKEDTEELEDDILEEILSKNPALKGYLKAGQKQPTIDTEGEKDLEYEGQFYPDHFEIVKKYTSRTNYDLWEGADGQYTKRIPENQESKQRFELNAEDDYLTRNTEPGEIKPSLPNIVKSVRLKDGILTLTLEPPEGAVVGHTMPLQLTVEPAQTGDGTLTRTIQIEITEPVEKEEKKPPQEEKQPNTQGFDFPDAYWVEKEEWDEHDFDEQSIVSVEPTHEGEMVLFINRDSAPLVNFIRRHNLRESGKEFVQRTYKLGIIFYSIGQYLELENEYGDDPAWEEVDLSTVIETTMKGVAQSLLEQTVSDDQLDKYTI</sequence>
<comment type="caution">
    <text evidence="3">The sequence shown here is derived from an EMBL/GenBank/DDBJ whole genome shotgun (WGS) entry which is preliminary data.</text>
</comment>
<organism evidence="3 4">
    <name type="scientific">Halarchaeum rubridurum</name>
    <dbReference type="NCBI Taxonomy" id="489911"/>
    <lineage>
        <taxon>Archaea</taxon>
        <taxon>Methanobacteriati</taxon>
        <taxon>Methanobacteriota</taxon>
        <taxon>Stenosarchaea group</taxon>
        <taxon>Halobacteria</taxon>
        <taxon>Halobacteriales</taxon>
        <taxon>Halobacteriaceae</taxon>
    </lineage>
</organism>
<keyword evidence="4" id="KW-1185">Reference proteome</keyword>
<feature type="compositionally biased region" description="Basic and acidic residues" evidence="2">
    <location>
        <begin position="611"/>
        <end position="625"/>
    </location>
</feature>
<dbReference type="InterPro" id="IPR036890">
    <property type="entry name" value="HATPase_C_sf"/>
</dbReference>